<feature type="domain" description="Beta-lactamase-related" evidence="2">
    <location>
        <begin position="170"/>
        <end position="443"/>
    </location>
</feature>
<gene>
    <name evidence="3" type="ORF">KAK11_18725</name>
</gene>
<sequence length="466" mass="49500">MARLWIKRVALGLLGLLILALLWLWLNPPAILRVGASYAAKIVCSNVFLAQRDAQAVLRDDVQNHGHPLLKYMRVTVDRERGEVHAALLGVVGKGLALHRPGHGCAVVPDGDLAAARAAAPAIEQTASAPPPMPPAPAPHAPPPNWPQVDAAPTGGQLAALVNQSALQGPGMRAVVVVHKGQIVGETYGPGFGPDTPLLGWSMTKTATATLIGRRLHEGGLTLERPLAPALGWESSDPRAAITASQLLAMSSGLKFDESYGSVSDVTRMLYLEPDMAAFAAQQPLLHPPGTQFNYASGSSLLLSRWWTQGANTDARRLLFAPLGMRSATLESDARGTPVGSSYLYATAKDWARLALFLLNDGVWMGQRLLPEGFVARMTAASAAKPGSYGQGHLWLHGPQGATPEGQDPDVAAGLPADTWWMRGHDGQYIAVIPSKQLIVVRLGLTPSKLGYQPQALVKQVMDAVK</sequence>
<evidence type="ECO:0000313" key="3">
    <source>
        <dbReference type="EMBL" id="MBQ0937366.1"/>
    </source>
</evidence>
<reference evidence="3 4" key="1">
    <citation type="submission" date="2021-04" db="EMBL/GenBank/DDBJ databases">
        <title>The genome sequence of type strain Ideonella paludis KCTC 32238.</title>
        <authorList>
            <person name="Liu Y."/>
        </authorList>
    </citation>
    <scope>NUCLEOTIDE SEQUENCE [LARGE SCALE GENOMIC DNA]</scope>
    <source>
        <strain evidence="3 4">KCTC 32238</strain>
    </source>
</reference>
<dbReference type="GO" id="GO:0016787">
    <property type="term" value="F:hydrolase activity"/>
    <property type="evidence" value="ECO:0007669"/>
    <property type="project" value="UniProtKB-KW"/>
</dbReference>
<keyword evidence="4" id="KW-1185">Reference proteome</keyword>
<feature type="region of interest" description="Disordered" evidence="1">
    <location>
        <begin position="119"/>
        <end position="145"/>
    </location>
</feature>
<dbReference type="RefSeq" id="WP_210810896.1">
    <property type="nucleotide sequence ID" value="NZ_JAGQDG010000008.1"/>
</dbReference>
<evidence type="ECO:0000313" key="4">
    <source>
        <dbReference type="Proteomes" id="UP000672097"/>
    </source>
</evidence>
<keyword evidence="3" id="KW-0378">Hydrolase</keyword>
<dbReference type="Proteomes" id="UP000672097">
    <property type="component" value="Unassembled WGS sequence"/>
</dbReference>
<dbReference type="PANTHER" id="PTHR43283">
    <property type="entry name" value="BETA-LACTAMASE-RELATED"/>
    <property type="match status" value="1"/>
</dbReference>
<name>A0ABS5E1T9_9BURK</name>
<comment type="caution">
    <text evidence="3">The sequence shown here is derived from an EMBL/GenBank/DDBJ whole genome shotgun (WGS) entry which is preliminary data.</text>
</comment>
<evidence type="ECO:0000259" key="2">
    <source>
        <dbReference type="Pfam" id="PF00144"/>
    </source>
</evidence>
<proteinExistence type="predicted"/>
<evidence type="ECO:0000256" key="1">
    <source>
        <dbReference type="SAM" id="MobiDB-lite"/>
    </source>
</evidence>
<dbReference type="InterPro" id="IPR050789">
    <property type="entry name" value="Diverse_Enzym_Activities"/>
</dbReference>
<dbReference type="Gene3D" id="3.40.710.10">
    <property type="entry name" value="DD-peptidase/beta-lactamase superfamily"/>
    <property type="match status" value="1"/>
</dbReference>
<feature type="compositionally biased region" description="Pro residues" evidence="1">
    <location>
        <begin position="129"/>
        <end position="145"/>
    </location>
</feature>
<dbReference type="InterPro" id="IPR001466">
    <property type="entry name" value="Beta-lactam-related"/>
</dbReference>
<dbReference type="Pfam" id="PF00144">
    <property type="entry name" value="Beta-lactamase"/>
    <property type="match status" value="1"/>
</dbReference>
<dbReference type="InterPro" id="IPR012338">
    <property type="entry name" value="Beta-lactam/transpept-like"/>
</dbReference>
<accession>A0ABS5E1T9</accession>
<dbReference type="SUPFAM" id="SSF56601">
    <property type="entry name" value="beta-lactamase/transpeptidase-like"/>
    <property type="match status" value="1"/>
</dbReference>
<organism evidence="3 4">
    <name type="scientific">Ideonella paludis</name>
    <dbReference type="NCBI Taxonomy" id="1233411"/>
    <lineage>
        <taxon>Bacteria</taxon>
        <taxon>Pseudomonadati</taxon>
        <taxon>Pseudomonadota</taxon>
        <taxon>Betaproteobacteria</taxon>
        <taxon>Burkholderiales</taxon>
        <taxon>Sphaerotilaceae</taxon>
        <taxon>Ideonella</taxon>
    </lineage>
</organism>
<dbReference type="PANTHER" id="PTHR43283:SF7">
    <property type="entry name" value="BETA-LACTAMASE-RELATED DOMAIN-CONTAINING PROTEIN"/>
    <property type="match status" value="1"/>
</dbReference>
<protein>
    <submittedName>
        <fullName evidence="3">Serine hydrolase</fullName>
    </submittedName>
</protein>
<dbReference type="EMBL" id="JAGQDG010000008">
    <property type="protein sequence ID" value="MBQ0937366.1"/>
    <property type="molecule type" value="Genomic_DNA"/>
</dbReference>